<protein>
    <submittedName>
        <fullName evidence="2">Uncharacterized protein</fullName>
    </submittedName>
</protein>
<evidence type="ECO:0000313" key="2">
    <source>
        <dbReference type="EMBL" id="KAF2415857.1"/>
    </source>
</evidence>
<evidence type="ECO:0000313" key="3">
    <source>
        <dbReference type="Proteomes" id="UP000800235"/>
    </source>
</evidence>
<keyword evidence="3" id="KW-1185">Reference proteome</keyword>
<name>A0A9P4TSD3_9PEZI</name>
<comment type="caution">
    <text evidence="2">The sequence shown here is derived from an EMBL/GenBank/DDBJ whole genome shotgun (WGS) entry which is preliminary data.</text>
</comment>
<dbReference type="Proteomes" id="UP000800235">
    <property type="component" value="Unassembled WGS sequence"/>
</dbReference>
<accession>A0A9P4TSD3</accession>
<keyword evidence="1" id="KW-0812">Transmembrane</keyword>
<reference evidence="2" key="1">
    <citation type="journal article" date="2020" name="Stud. Mycol.">
        <title>101 Dothideomycetes genomes: a test case for predicting lifestyles and emergence of pathogens.</title>
        <authorList>
            <person name="Haridas S."/>
            <person name="Albert R."/>
            <person name="Binder M."/>
            <person name="Bloem J."/>
            <person name="Labutti K."/>
            <person name="Salamov A."/>
            <person name="Andreopoulos B."/>
            <person name="Baker S."/>
            <person name="Barry K."/>
            <person name="Bills G."/>
            <person name="Bluhm B."/>
            <person name="Cannon C."/>
            <person name="Castanera R."/>
            <person name="Culley D."/>
            <person name="Daum C."/>
            <person name="Ezra D."/>
            <person name="Gonzalez J."/>
            <person name="Henrissat B."/>
            <person name="Kuo A."/>
            <person name="Liang C."/>
            <person name="Lipzen A."/>
            <person name="Lutzoni F."/>
            <person name="Magnuson J."/>
            <person name="Mondo S."/>
            <person name="Nolan M."/>
            <person name="Ohm R."/>
            <person name="Pangilinan J."/>
            <person name="Park H.-J."/>
            <person name="Ramirez L."/>
            <person name="Alfaro M."/>
            <person name="Sun H."/>
            <person name="Tritt A."/>
            <person name="Yoshinaga Y."/>
            <person name="Zwiers L.-H."/>
            <person name="Turgeon B."/>
            <person name="Goodwin S."/>
            <person name="Spatafora J."/>
            <person name="Crous P."/>
            <person name="Grigoriev I."/>
        </authorList>
    </citation>
    <scope>NUCLEOTIDE SEQUENCE</scope>
    <source>
        <strain evidence="2">CBS 130266</strain>
    </source>
</reference>
<proteinExistence type="predicted"/>
<dbReference type="EMBL" id="MU007177">
    <property type="protein sequence ID" value="KAF2415857.1"/>
    <property type="molecule type" value="Genomic_DNA"/>
</dbReference>
<organism evidence="2 3">
    <name type="scientific">Tothia fuscella</name>
    <dbReference type="NCBI Taxonomy" id="1048955"/>
    <lineage>
        <taxon>Eukaryota</taxon>
        <taxon>Fungi</taxon>
        <taxon>Dikarya</taxon>
        <taxon>Ascomycota</taxon>
        <taxon>Pezizomycotina</taxon>
        <taxon>Dothideomycetes</taxon>
        <taxon>Pleosporomycetidae</taxon>
        <taxon>Venturiales</taxon>
        <taxon>Cylindrosympodiaceae</taxon>
        <taxon>Tothia</taxon>
    </lineage>
</organism>
<keyword evidence="1" id="KW-0472">Membrane</keyword>
<dbReference type="AlphaFoldDB" id="A0A9P4TSD3"/>
<evidence type="ECO:0000256" key="1">
    <source>
        <dbReference type="SAM" id="Phobius"/>
    </source>
</evidence>
<gene>
    <name evidence="2" type="ORF">EJ08DRAFT_120736</name>
</gene>
<sequence length="92" mass="10824">MSLTCDVACAQFAQYATNLFGIFIYILGYFLFLFQWKGARIESRGFVTSKKLLPSVILHKLDVLKVFHSNSMRNWHPAQWQDQAEQRRRPNE</sequence>
<keyword evidence="1" id="KW-1133">Transmembrane helix</keyword>
<feature type="transmembrane region" description="Helical" evidence="1">
    <location>
        <begin position="12"/>
        <end position="34"/>
    </location>
</feature>